<reference evidence="1" key="1">
    <citation type="submission" date="2023-05" db="EMBL/GenBank/DDBJ databases">
        <title>Nepenthes gracilis genome sequencing.</title>
        <authorList>
            <person name="Fukushima K."/>
        </authorList>
    </citation>
    <scope>NUCLEOTIDE SEQUENCE</scope>
    <source>
        <strain evidence="1">SING2019-196</strain>
    </source>
</reference>
<dbReference type="AlphaFoldDB" id="A0AAD3XRI5"/>
<protein>
    <submittedName>
        <fullName evidence="1">Uncharacterized protein</fullName>
    </submittedName>
</protein>
<accession>A0AAD3XRI5</accession>
<dbReference type="Proteomes" id="UP001279734">
    <property type="component" value="Unassembled WGS sequence"/>
</dbReference>
<evidence type="ECO:0000313" key="1">
    <source>
        <dbReference type="EMBL" id="GMH14832.1"/>
    </source>
</evidence>
<comment type="caution">
    <text evidence="1">The sequence shown here is derived from an EMBL/GenBank/DDBJ whole genome shotgun (WGS) entry which is preliminary data.</text>
</comment>
<keyword evidence="2" id="KW-1185">Reference proteome</keyword>
<name>A0AAD3XRI5_NEPGR</name>
<dbReference type="EMBL" id="BSYO01000014">
    <property type="protein sequence ID" value="GMH14832.1"/>
    <property type="molecule type" value="Genomic_DNA"/>
</dbReference>
<gene>
    <name evidence="1" type="ORF">Nepgr_016673</name>
</gene>
<proteinExistence type="predicted"/>
<evidence type="ECO:0000313" key="2">
    <source>
        <dbReference type="Proteomes" id="UP001279734"/>
    </source>
</evidence>
<organism evidence="1 2">
    <name type="scientific">Nepenthes gracilis</name>
    <name type="common">Slender pitcher plant</name>
    <dbReference type="NCBI Taxonomy" id="150966"/>
    <lineage>
        <taxon>Eukaryota</taxon>
        <taxon>Viridiplantae</taxon>
        <taxon>Streptophyta</taxon>
        <taxon>Embryophyta</taxon>
        <taxon>Tracheophyta</taxon>
        <taxon>Spermatophyta</taxon>
        <taxon>Magnoliopsida</taxon>
        <taxon>eudicotyledons</taxon>
        <taxon>Gunneridae</taxon>
        <taxon>Pentapetalae</taxon>
        <taxon>Caryophyllales</taxon>
        <taxon>Nepenthaceae</taxon>
        <taxon>Nepenthes</taxon>
    </lineage>
</organism>
<sequence length="96" mass="10606">MKLGFCSFNYTCQQMLPACCESSPSLITGRRCTGQPRRCWMACSDSPSTAGKVIGRGGEASSLQLLKQYMNSLKDAVGEFKVGIRCWLILMFSYTC</sequence>